<dbReference type="AlphaFoldDB" id="A0AA40G9A6"/>
<gene>
    <name evidence="2" type="ORF">K0M31_011307</name>
</gene>
<name>A0AA40G9A6_9HYME</name>
<feature type="compositionally biased region" description="Basic and acidic residues" evidence="1">
    <location>
        <begin position="53"/>
        <end position="72"/>
    </location>
</feature>
<protein>
    <submittedName>
        <fullName evidence="2">Uncharacterized protein</fullName>
    </submittedName>
</protein>
<comment type="caution">
    <text evidence="2">The sequence shown here is derived from an EMBL/GenBank/DDBJ whole genome shotgun (WGS) entry which is preliminary data.</text>
</comment>
<organism evidence="2 3">
    <name type="scientific">Melipona bicolor</name>
    <dbReference type="NCBI Taxonomy" id="60889"/>
    <lineage>
        <taxon>Eukaryota</taxon>
        <taxon>Metazoa</taxon>
        <taxon>Ecdysozoa</taxon>
        <taxon>Arthropoda</taxon>
        <taxon>Hexapoda</taxon>
        <taxon>Insecta</taxon>
        <taxon>Pterygota</taxon>
        <taxon>Neoptera</taxon>
        <taxon>Endopterygota</taxon>
        <taxon>Hymenoptera</taxon>
        <taxon>Apocrita</taxon>
        <taxon>Aculeata</taxon>
        <taxon>Apoidea</taxon>
        <taxon>Anthophila</taxon>
        <taxon>Apidae</taxon>
        <taxon>Melipona</taxon>
    </lineage>
</organism>
<evidence type="ECO:0000313" key="3">
    <source>
        <dbReference type="Proteomes" id="UP001177670"/>
    </source>
</evidence>
<feature type="region of interest" description="Disordered" evidence="1">
    <location>
        <begin position="37"/>
        <end position="83"/>
    </location>
</feature>
<dbReference type="EMBL" id="JAHYIQ010000003">
    <property type="protein sequence ID" value="KAK1133503.1"/>
    <property type="molecule type" value="Genomic_DNA"/>
</dbReference>
<accession>A0AA40G9A6</accession>
<dbReference type="Proteomes" id="UP001177670">
    <property type="component" value="Unassembled WGS sequence"/>
</dbReference>
<sequence>MSNVSVVREACSCVCVRAYLRRRGEEIWISDPKRCGTFMRPNNASGSQTGDLSEEKESGKKNLRPRRLDEYRWLSGKRNSPRG</sequence>
<evidence type="ECO:0000256" key="1">
    <source>
        <dbReference type="SAM" id="MobiDB-lite"/>
    </source>
</evidence>
<feature type="compositionally biased region" description="Polar residues" evidence="1">
    <location>
        <begin position="40"/>
        <end position="51"/>
    </location>
</feature>
<reference evidence="2" key="1">
    <citation type="submission" date="2021-10" db="EMBL/GenBank/DDBJ databases">
        <title>Melipona bicolor Genome sequencing and assembly.</title>
        <authorList>
            <person name="Araujo N.S."/>
            <person name="Arias M.C."/>
        </authorList>
    </citation>
    <scope>NUCLEOTIDE SEQUENCE</scope>
    <source>
        <strain evidence="2">USP_2M_L1-L4_2017</strain>
        <tissue evidence="2">Whole body</tissue>
    </source>
</reference>
<keyword evidence="3" id="KW-1185">Reference proteome</keyword>
<evidence type="ECO:0000313" key="2">
    <source>
        <dbReference type="EMBL" id="KAK1133503.1"/>
    </source>
</evidence>
<proteinExistence type="predicted"/>